<feature type="compositionally biased region" description="Basic and acidic residues" evidence="2">
    <location>
        <begin position="1615"/>
        <end position="1624"/>
    </location>
</feature>
<dbReference type="PROSITE" id="PS50088">
    <property type="entry name" value="ANK_REPEAT"/>
    <property type="match status" value="2"/>
</dbReference>
<feature type="compositionally biased region" description="Polar residues" evidence="2">
    <location>
        <begin position="1159"/>
        <end position="1170"/>
    </location>
</feature>
<feature type="repeat" description="ANK" evidence="1">
    <location>
        <begin position="1435"/>
        <end position="1457"/>
    </location>
</feature>
<feature type="compositionally biased region" description="Basic and acidic residues" evidence="2">
    <location>
        <begin position="1171"/>
        <end position="1180"/>
    </location>
</feature>
<feature type="compositionally biased region" description="Basic and acidic residues" evidence="2">
    <location>
        <begin position="1283"/>
        <end position="1294"/>
    </location>
</feature>
<dbReference type="InterPro" id="IPR002110">
    <property type="entry name" value="Ankyrin_rpt"/>
</dbReference>
<organism evidence="3 5">
    <name type="scientific">Didymodactylos carnosus</name>
    <dbReference type="NCBI Taxonomy" id="1234261"/>
    <lineage>
        <taxon>Eukaryota</taxon>
        <taxon>Metazoa</taxon>
        <taxon>Spiralia</taxon>
        <taxon>Gnathifera</taxon>
        <taxon>Rotifera</taxon>
        <taxon>Eurotatoria</taxon>
        <taxon>Bdelloidea</taxon>
        <taxon>Philodinida</taxon>
        <taxon>Philodinidae</taxon>
        <taxon>Didymodactylos</taxon>
    </lineage>
</organism>
<dbReference type="PANTHER" id="PTHR24168:SF21">
    <property type="entry name" value="KANK, ISOFORM D"/>
    <property type="match status" value="1"/>
</dbReference>
<dbReference type="GO" id="GO:0005856">
    <property type="term" value="C:cytoskeleton"/>
    <property type="evidence" value="ECO:0007669"/>
    <property type="project" value="TreeGrafter"/>
</dbReference>
<feature type="compositionally biased region" description="Basic and acidic residues" evidence="2">
    <location>
        <begin position="979"/>
        <end position="992"/>
    </location>
</feature>
<dbReference type="InterPro" id="IPR036770">
    <property type="entry name" value="Ankyrin_rpt-contain_sf"/>
</dbReference>
<dbReference type="Pfam" id="PF00023">
    <property type="entry name" value="Ank"/>
    <property type="match status" value="1"/>
</dbReference>
<feature type="region of interest" description="Disordered" evidence="2">
    <location>
        <begin position="235"/>
        <end position="262"/>
    </location>
</feature>
<feature type="compositionally biased region" description="Low complexity" evidence="2">
    <location>
        <begin position="1025"/>
        <end position="1039"/>
    </location>
</feature>
<dbReference type="SUPFAM" id="SSF48403">
    <property type="entry name" value="Ankyrin repeat"/>
    <property type="match status" value="1"/>
</dbReference>
<dbReference type="InterPro" id="IPR047184">
    <property type="entry name" value="KANK1-4"/>
</dbReference>
<keyword evidence="5" id="KW-1185">Reference proteome</keyword>
<feature type="compositionally biased region" description="Polar residues" evidence="2">
    <location>
        <begin position="156"/>
        <end position="170"/>
    </location>
</feature>
<feature type="compositionally biased region" description="Low complexity" evidence="2">
    <location>
        <begin position="1640"/>
        <end position="1649"/>
    </location>
</feature>
<reference evidence="3" key="1">
    <citation type="submission" date="2021-02" db="EMBL/GenBank/DDBJ databases">
        <authorList>
            <person name="Nowell W R."/>
        </authorList>
    </citation>
    <scope>NUCLEOTIDE SEQUENCE</scope>
</reference>
<feature type="repeat" description="ANK" evidence="1">
    <location>
        <begin position="1508"/>
        <end position="1540"/>
    </location>
</feature>
<comment type="caution">
    <text evidence="3">The sequence shown here is derived from an EMBL/GenBank/DDBJ whole genome shotgun (WGS) entry which is preliminary data.</text>
</comment>
<feature type="region of interest" description="Disordered" evidence="2">
    <location>
        <begin position="1283"/>
        <end position="1355"/>
    </location>
</feature>
<evidence type="ECO:0000313" key="3">
    <source>
        <dbReference type="EMBL" id="CAF0793758.1"/>
    </source>
</evidence>
<gene>
    <name evidence="3" type="ORF">GPM918_LOCUS3140</name>
    <name evidence="4" type="ORF">SRO942_LOCUS3140</name>
</gene>
<dbReference type="GO" id="GO:0005737">
    <property type="term" value="C:cytoplasm"/>
    <property type="evidence" value="ECO:0007669"/>
    <property type="project" value="TreeGrafter"/>
</dbReference>
<dbReference type="PANTHER" id="PTHR24168">
    <property type="entry name" value="KN MOTIF AND ANKYRIN REPEAT DOMAIN-CONTAINING"/>
    <property type="match status" value="1"/>
</dbReference>
<feature type="compositionally biased region" description="Basic and acidic residues" evidence="2">
    <location>
        <begin position="1303"/>
        <end position="1315"/>
    </location>
</feature>
<name>A0A813SDU0_9BILA</name>
<dbReference type="Gene3D" id="1.25.40.20">
    <property type="entry name" value="Ankyrin repeat-containing domain"/>
    <property type="match status" value="1"/>
</dbReference>
<dbReference type="OrthoDB" id="5406014at2759"/>
<feature type="compositionally biased region" description="Low complexity" evidence="2">
    <location>
        <begin position="1238"/>
        <end position="1247"/>
    </location>
</feature>
<sequence>MTDFRCNCCPYGYHLDTDFMKFLDDMYGPDVLRTLKKIERKRHDVRRRLINGQQPIQNLHTRPPIPPNHYQQQHRSTSYERVFDQELLRETLLELDRIVEKDIKELEAQCRHKQHSSGRCTPNSLYGTEGRQQQSSSSHNRSRSVDSRYPRRQHVTRLTNPPQHTLSTHNVYDRARTEEEHRLYEHRMQMEKTITTRTLSTPGLSTYHDDHIKKFDVINTSAGPITMLYKIPPPPFSRSSSSSSLSTETTLRVSSPEPEEHREPLKPLYITEVIVPPKPIRLEPVQQTTIITIPDKSEIERRNREIDRLEHERYTLLKEKNLLLKEIERYKYKPPAKTVSTTSHDNKKYTLSIDVKSPDMMSTRDASINVEGGDLSESEEHLHRVETRLEEIIQQQKLHQKPATREVAMMHVVEEPKEVYLIDHPPPLPPKQYQQQRDVAISHITEEYDFGDDNEDEQTDIIKRKLEDIKNYYTERIHILEDKIYEQEQEIEHLTEPKSQRHVSMQCQPLMTDRALVTDTFRSVRDVALTCHLLDDVKDEIVHKRDVNLQCNLNDFIHQRDVWIEVKEQEEKKPTVRDVSIGVQLNLQPDIHYRDVATHVNFDYKPEIIQRDVAVMIQPEKKLMNDKSSNTQQIQTKEFGSFANTIEPPKPPPKPSMRPAATDTRTLISYKDIATGPSDTKRWYDRSTDTLTLLQQREQATGNDIPAVLLNRTVATDTRTLVSTRDNFSTTTLSKDIFKDIGCDTKSLTQYHDTSVNTNRLEQQNASVQCIPDVYPVKQAQTNTELDIFYQLGHYRHALSNTDLKRSTDRSTLTDLRPSRDLGINTEPKIMYSKDVGDFDVRVKENEQESRYTEEITWNKLVGAEPLRRSLHDLSSRTFGTQSDTQRTSDRSLMTDLYDTKRDVGYTEYVRRTSPASSEDTVQEQRQEIITFRIPGKDHLYFVEEPPVPREDLTEETYEQISTTTTETRRRQIEEMMTKQKQLQRQDEETRRLKTQTQGDTRKYEPGMTIVSSEYSEWSRPFGISTTSTTTSSSKQQQTSERRSNSPEDLVEESYEVVQTITKPPTDFKTTSAFSPFGIQSGSHYTTVDTDTVNRSRTVNSALIKTRGQDIKPVSSEDDSSFYEEWTVTEAKRKQDGQTVKTIIDRGGHHRYTVDAEEQSQQGILRASSSSDEKSRKRLGESSVTFIETGDEQYTGESSSHRGGFQVKGQVEESQTSPTMTYTVKDYESRKTFGGGSSTLTSSNTSGFRTLDASASTTPYSPEKEDEIEEKYEVIISSYDESGIKEISPKREDYGTPEEDDDNHQSSNREHEQQHQRQQSTIMSSSGGTEQMISSSSASSRTEAANVQMESEGHEEFELDEEMYIACVIVNESLYDKNADKKKVQNCLKLIQQDWFRVSSQKQANVQLVENYLNSFKKHFSNFLLERIVNMQDANGNTALHYCVTNGNWAVVNLLLDTKVCDVCLQNNAGYTAVMMAAVIRIDSEDQRNTVRRLFKESGNVNVKTTLSNQTALMLAVKHDKPDVVELLLENSAAVNLQDSDGSTALMCAVEHELFEIVKLLLTRPECDVNIADNDGATAISIATSKNRKDILVALYAQIKEQKGHHSALGKSRTMRFEPHDNSKKPPGNNSKRGSGGGNSESSTTSGPTISTFRRH</sequence>
<dbReference type="Pfam" id="PF12796">
    <property type="entry name" value="Ank_2"/>
    <property type="match status" value="1"/>
</dbReference>
<feature type="compositionally biased region" description="Polar residues" evidence="2">
    <location>
        <begin position="1320"/>
        <end position="1333"/>
    </location>
</feature>
<protein>
    <submittedName>
        <fullName evidence="3">Uncharacterized protein</fullName>
    </submittedName>
</protein>
<feature type="region of interest" description="Disordered" evidence="2">
    <location>
        <begin position="1604"/>
        <end position="1656"/>
    </location>
</feature>
<feature type="compositionally biased region" description="Polar residues" evidence="2">
    <location>
        <begin position="117"/>
        <end position="126"/>
    </location>
</feature>
<dbReference type="Proteomes" id="UP000681722">
    <property type="component" value="Unassembled WGS sequence"/>
</dbReference>
<feature type="region of interest" description="Disordered" evidence="2">
    <location>
        <begin position="1157"/>
        <end position="1268"/>
    </location>
</feature>
<feature type="region of interest" description="Disordered" evidence="2">
    <location>
        <begin position="57"/>
        <end position="77"/>
    </location>
</feature>
<keyword evidence="1" id="KW-0040">ANK repeat</keyword>
<dbReference type="Proteomes" id="UP000663829">
    <property type="component" value="Unassembled WGS sequence"/>
</dbReference>
<feature type="compositionally biased region" description="Low complexity" evidence="2">
    <location>
        <begin position="237"/>
        <end position="255"/>
    </location>
</feature>
<dbReference type="GO" id="GO:0030837">
    <property type="term" value="P:negative regulation of actin filament polymerization"/>
    <property type="evidence" value="ECO:0007669"/>
    <property type="project" value="InterPro"/>
</dbReference>
<feature type="region of interest" description="Disordered" evidence="2">
    <location>
        <begin position="979"/>
        <end position="1002"/>
    </location>
</feature>
<feature type="region of interest" description="Disordered" evidence="2">
    <location>
        <begin position="109"/>
        <end position="175"/>
    </location>
</feature>
<proteinExistence type="predicted"/>
<accession>A0A813SDU0</accession>
<dbReference type="EMBL" id="CAJOBC010000373">
    <property type="protein sequence ID" value="CAF3578178.1"/>
    <property type="molecule type" value="Genomic_DNA"/>
</dbReference>
<feature type="region of interest" description="Disordered" evidence="2">
    <location>
        <begin position="1014"/>
        <end position="1052"/>
    </location>
</feature>
<dbReference type="SMART" id="SM00248">
    <property type="entry name" value="ANK"/>
    <property type="match status" value="5"/>
</dbReference>
<evidence type="ECO:0000256" key="1">
    <source>
        <dbReference type="PROSITE-ProRule" id="PRU00023"/>
    </source>
</evidence>
<evidence type="ECO:0000313" key="4">
    <source>
        <dbReference type="EMBL" id="CAF3578178.1"/>
    </source>
</evidence>
<evidence type="ECO:0000256" key="2">
    <source>
        <dbReference type="SAM" id="MobiDB-lite"/>
    </source>
</evidence>
<dbReference type="PROSITE" id="PS50297">
    <property type="entry name" value="ANK_REP_REGION"/>
    <property type="match status" value="2"/>
</dbReference>
<dbReference type="EMBL" id="CAJNOQ010000373">
    <property type="protein sequence ID" value="CAF0793758.1"/>
    <property type="molecule type" value="Genomic_DNA"/>
</dbReference>
<evidence type="ECO:0000313" key="5">
    <source>
        <dbReference type="Proteomes" id="UP000663829"/>
    </source>
</evidence>
<feature type="compositionally biased region" description="Polar residues" evidence="2">
    <location>
        <begin position="1212"/>
        <end position="1222"/>
    </location>
</feature>